<organism evidence="9 10">
    <name type="scientific">Solirubrobacter pauli</name>
    <dbReference type="NCBI Taxonomy" id="166793"/>
    <lineage>
        <taxon>Bacteria</taxon>
        <taxon>Bacillati</taxon>
        <taxon>Actinomycetota</taxon>
        <taxon>Thermoleophilia</taxon>
        <taxon>Solirubrobacterales</taxon>
        <taxon>Solirubrobacteraceae</taxon>
        <taxon>Solirubrobacter</taxon>
    </lineage>
</organism>
<dbReference type="Gene3D" id="1.20.1250.20">
    <property type="entry name" value="MFS general substrate transporter like domains"/>
    <property type="match status" value="1"/>
</dbReference>
<dbReference type="SUPFAM" id="SSF103473">
    <property type="entry name" value="MFS general substrate transporter"/>
    <property type="match status" value="1"/>
</dbReference>
<evidence type="ECO:0000259" key="8">
    <source>
        <dbReference type="PROSITE" id="PS50850"/>
    </source>
</evidence>
<comment type="caution">
    <text evidence="9">The sequence shown here is derived from an EMBL/GenBank/DDBJ whole genome shotgun (WGS) entry which is preliminary data.</text>
</comment>
<dbReference type="AlphaFoldDB" id="A0A660KYN2"/>
<accession>A0A660KYN2</accession>
<keyword evidence="4 7" id="KW-0812">Transmembrane</keyword>
<gene>
    <name evidence="9" type="ORF">C8N24_4063</name>
</gene>
<proteinExistence type="predicted"/>
<dbReference type="PANTHER" id="PTHR23517">
    <property type="entry name" value="RESISTANCE PROTEIN MDTM, PUTATIVE-RELATED-RELATED"/>
    <property type="match status" value="1"/>
</dbReference>
<dbReference type="PROSITE" id="PS50850">
    <property type="entry name" value="MFS"/>
    <property type="match status" value="1"/>
</dbReference>
<feature type="transmembrane region" description="Helical" evidence="7">
    <location>
        <begin position="187"/>
        <end position="211"/>
    </location>
</feature>
<keyword evidence="3" id="KW-1003">Cell membrane</keyword>
<dbReference type="PANTHER" id="PTHR23517:SF13">
    <property type="entry name" value="MAJOR FACILITATOR SUPERFAMILY MFS_1"/>
    <property type="match status" value="1"/>
</dbReference>
<evidence type="ECO:0000313" key="9">
    <source>
        <dbReference type="EMBL" id="RKQ86054.1"/>
    </source>
</evidence>
<evidence type="ECO:0000313" key="10">
    <source>
        <dbReference type="Proteomes" id="UP000278962"/>
    </source>
</evidence>
<name>A0A660KYN2_9ACTN</name>
<feature type="transmembrane region" description="Helical" evidence="7">
    <location>
        <begin position="267"/>
        <end position="285"/>
    </location>
</feature>
<feature type="transmembrane region" description="Helical" evidence="7">
    <location>
        <begin position="359"/>
        <end position="377"/>
    </location>
</feature>
<keyword evidence="5 7" id="KW-1133">Transmembrane helix</keyword>
<evidence type="ECO:0000256" key="5">
    <source>
        <dbReference type="ARBA" id="ARBA00022989"/>
    </source>
</evidence>
<evidence type="ECO:0000256" key="6">
    <source>
        <dbReference type="ARBA" id="ARBA00023136"/>
    </source>
</evidence>
<sequence length="418" mass="42423">MVAQVTMSCMTLFPHTSQAAPRRHGFGLWAVAFAFLAVLAFSTVPTPLYAIYQARDGFSTFVITVIFAAYAVGVVLALFFAGHLSDQVGRRRSLIAALLLAVVSAIVFLVSRDLVGLLIGRVLSGLSVGVVTATATAFLAELHLGERPGSSPRRAQVLATTANLGGLGLGPIAAGALAQWVGAPLTVSYAIFGGLLVVAIVLVALAPETVTRPAQRPPYRPQRVAVPAHARSTFFAAAAGAFVSFAAFGLFTSLAPSFIAGTLGHHSHALAGVPAITGFGAAILAQTAAGSWDVRRLAGTGTAGLSAGLALLVTALFALSLPLFLLGGVITGAGAGLLFKGGIVRASALAAASENRAEVLAGFFLSGYLGLSVPVLGLGVATQFVEPKVALLAFAALLLAGAIVSSWPRRKAAVPVPA</sequence>
<feature type="domain" description="Major facilitator superfamily (MFS) profile" evidence="8">
    <location>
        <begin position="26"/>
        <end position="413"/>
    </location>
</feature>
<reference evidence="9 10" key="1">
    <citation type="submission" date="2018-10" db="EMBL/GenBank/DDBJ databases">
        <title>Genomic Encyclopedia of Archaeal and Bacterial Type Strains, Phase II (KMG-II): from individual species to whole genera.</title>
        <authorList>
            <person name="Goeker M."/>
        </authorList>
    </citation>
    <scope>NUCLEOTIDE SEQUENCE [LARGE SCALE GENOMIC DNA]</scope>
    <source>
        <strain evidence="9 10">DSM 14954</strain>
    </source>
</reference>
<evidence type="ECO:0000256" key="3">
    <source>
        <dbReference type="ARBA" id="ARBA00022475"/>
    </source>
</evidence>
<dbReference type="EMBL" id="RBIL01000002">
    <property type="protein sequence ID" value="RKQ86054.1"/>
    <property type="molecule type" value="Genomic_DNA"/>
</dbReference>
<protein>
    <submittedName>
        <fullName evidence="9">Putative MFS family arabinose efflux permease</fullName>
    </submittedName>
</protein>
<dbReference type="GO" id="GO:0022857">
    <property type="term" value="F:transmembrane transporter activity"/>
    <property type="evidence" value="ECO:0007669"/>
    <property type="project" value="InterPro"/>
</dbReference>
<dbReference type="InterPro" id="IPR050171">
    <property type="entry name" value="MFS_Transporters"/>
</dbReference>
<comment type="subcellular location">
    <subcellularLocation>
        <location evidence="1">Cell membrane</location>
        <topology evidence="1">Multi-pass membrane protein</topology>
    </subcellularLocation>
</comment>
<feature type="transmembrane region" description="Helical" evidence="7">
    <location>
        <begin position="232"/>
        <end position="255"/>
    </location>
</feature>
<evidence type="ECO:0000256" key="7">
    <source>
        <dbReference type="SAM" id="Phobius"/>
    </source>
</evidence>
<evidence type="ECO:0000256" key="1">
    <source>
        <dbReference type="ARBA" id="ARBA00004651"/>
    </source>
</evidence>
<feature type="transmembrane region" description="Helical" evidence="7">
    <location>
        <begin position="93"/>
        <end position="110"/>
    </location>
</feature>
<feature type="transmembrane region" description="Helical" evidence="7">
    <location>
        <begin position="26"/>
        <end position="52"/>
    </location>
</feature>
<dbReference type="InterPro" id="IPR036259">
    <property type="entry name" value="MFS_trans_sf"/>
</dbReference>
<evidence type="ECO:0000256" key="4">
    <source>
        <dbReference type="ARBA" id="ARBA00022692"/>
    </source>
</evidence>
<keyword evidence="6 7" id="KW-0472">Membrane</keyword>
<feature type="transmembrane region" description="Helical" evidence="7">
    <location>
        <begin position="58"/>
        <end position="81"/>
    </location>
</feature>
<feature type="transmembrane region" description="Helical" evidence="7">
    <location>
        <begin position="122"/>
        <end position="145"/>
    </location>
</feature>
<evidence type="ECO:0000256" key="2">
    <source>
        <dbReference type="ARBA" id="ARBA00022448"/>
    </source>
</evidence>
<feature type="transmembrane region" description="Helical" evidence="7">
    <location>
        <begin position="323"/>
        <end position="339"/>
    </location>
</feature>
<feature type="transmembrane region" description="Helical" evidence="7">
    <location>
        <begin position="157"/>
        <end position="181"/>
    </location>
</feature>
<dbReference type="Proteomes" id="UP000278962">
    <property type="component" value="Unassembled WGS sequence"/>
</dbReference>
<dbReference type="InterPro" id="IPR020846">
    <property type="entry name" value="MFS_dom"/>
</dbReference>
<feature type="transmembrane region" description="Helical" evidence="7">
    <location>
        <begin position="389"/>
        <end position="407"/>
    </location>
</feature>
<keyword evidence="10" id="KW-1185">Reference proteome</keyword>
<keyword evidence="2" id="KW-0813">Transport</keyword>
<feature type="transmembrane region" description="Helical" evidence="7">
    <location>
        <begin position="297"/>
        <end position="317"/>
    </location>
</feature>
<dbReference type="GO" id="GO:0005886">
    <property type="term" value="C:plasma membrane"/>
    <property type="evidence" value="ECO:0007669"/>
    <property type="project" value="UniProtKB-SubCell"/>
</dbReference>
<dbReference type="Pfam" id="PF07690">
    <property type="entry name" value="MFS_1"/>
    <property type="match status" value="1"/>
</dbReference>
<dbReference type="InterPro" id="IPR011701">
    <property type="entry name" value="MFS"/>
</dbReference>